<evidence type="ECO:0008006" key="13">
    <source>
        <dbReference type="Google" id="ProtNLM"/>
    </source>
</evidence>
<sequence length="388" mass="43786">MAYQDLLSYNNHAFRIYVTWGGFLLLKLICMSFLTVFHRIRKGAVANPEDAATVPKSEIKTDEDVERVRRAHMNDLENIPAFLFAALMYILSDPDPIVAAWLIRIYVLVRIFHTVVYAIYPIRQPARALCFGTGFIVIMDKWKDKCAVITGANSGCGFKILQKLLEFNMSVVCLDIKDDEVRKIQNKNVHSIVCDITDNKSLNSAFQWIEENLNGVDILINNAGMTNNFGILDEQINIEELEKCMDVNFLAGISCARLAYKSMMKENKHGCIININSVSGHRVIELGSVRLGLYIPSKFAITAATEIMRLELNGMNNKNIRVTSISPGLIDTLLFKTSKLPQQIVNHIEEKMEKLSTEDIADVIVYVLSVPYRINITEIILRATGSTF</sequence>
<gene>
    <name evidence="11" type="ORF">CHIRRI_LOCUS6631</name>
</gene>
<dbReference type="Pfam" id="PF01124">
    <property type="entry name" value="MAPEG"/>
    <property type="match status" value="1"/>
</dbReference>
<dbReference type="Pfam" id="PF00106">
    <property type="entry name" value="adh_short"/>
    <property type="match status" value="1"/>
</dbReference>
<evidence type="ECO:0000256" key="7">
    <source>
        <dbReference type="ARBA" id="ARBA00023002"/>
    </source>
</evidence>
<comment type="similarity">
    <text evidence="2 9">Belongs to the short-chain dehydrogenases/reductases (SDR) family.</text>
</comment>
<feature type="transmembrane region" description="Helical" evidence="10">
    <location>
        <begin position="76"/>
        <end position="92"/>
    </location>
</feature>
<evidence type="ECO:0000256" key="2">
    <source>
        <dbReference type="ARBA" id="ARBA00006484"/>
    </source>
</evidence>
<keyword evidence="8 10" id="KW-0472">Membrane</keyword>
<dbReference type="FunFam" id="1.20.120.550:FF:000002">
    <property type="entry name" value="Microsomal glutathione S-transferase 1"/>
    <property type="match status" value="1"/>
</dbReference>
<keyword evidence="12" id="KW-1185">Reference proteome</keyword>
<comment type="subcellular location">
    <subcellularLocation>
        <location evidence="1">Membrane</location>
        <topology evidence="1">Multi-pass membrane protein</topology>
    </subcellularLocation>
</comment>
<dbReference type="SUPFAM" id="SSF51735">
    <property type="entry name" value="NAD(P)-binding Rossmann-fold domains"/>
    <property type="match status" value="1"/>
</dbReference>
<dbReference type="AlphaFoldDB" id="A0A9N9WTP9"/>
<dbReference type="PRINTS" id="PR00080">
    <property type="entry name" value="SDRFAMILY"/>
</dbReference>
<keyword evidence="5 10" id="KW-0812">Transmembrane</keyword>
<feature type="transmembrane region" description="Helical" evidence="10">
    <location>
        <begin position="16"/>
        <end position="37"/>
    </location>
</feature>
<reference evidence="11" key="2">
    <citation type="submission" date="2022-10" db="EMBL/GenBank/DDBJ databases">
        <authorList>
            <consortium name="ENA_rothamsted_submissions"/>
            <consortium name="culmorum"/>
            <person name="King R."/>
        </authorList>
    </citation>
    <scope>NUCLEOTIDE SEQUENCE</scope>
</reference>
<keyword evidence="6 10" id="KW-1133">Transmembrane helix</keyword>
<dbReference type="PANTHER" id="PTHR43115">
    <property type="entry name" value="DEHYDROGENASE/REDUCTASE SDR FAMILY MEMBER 11"/>
    <property type="match status" value="1"/>
</dbReference>
<organism evidence="11 12">
    <name type="scientific">Chironomus riparius</name>
    <dbReference type="NCBI Taxonomy" id="315576"/>
    <lineage>
        <taxon>Eukaryota</taxon>
        <taxon>Metazoa</taxon>
        <taxon>Ecdysozoa</taxon>
        <taxon>Arthropoda</taxon>
        <taxon>Hexapoda</taxon>
        <taxon>Insecta</taxon>
        <taxon>Pterygota</taxon>
        <taxon>Neoptera</taxon>
        <taxon>Endopterygota</taxon>
        <taxon>Diptera</taxon>
        <taxon>Nematocera</taxon>
        <taxon>Chironomoidea</taxon>
        <taxon>Chironomidae</taxon>
        <taxon>Chironominae</taxon>
        <taxon>Chironomus</taxon>
    </lineage>
</organism>
<dbReference type="EMBL" id="OU895878">
    <property type="protein sequence ID" value="CAG9803735.1"/>
    <property type="molecule type" value="Genomic_DNA"/>
</dbReference>
<evidence type="ECO:0000313" key="11">
    <source>
        <dbReference type="EMBL" id="CAG9803735.1"/>
    </source>
</evidence>
<name>A0A9N9WTP9_9DIPT</name>
<evidence type="ECO:0000256" key="4">
    <source>
        <dbReference type="ARBA" id="ARBA00022679"/>
    </source>
</evidence>
<evidence type="ECO:0000256" key="6">
    <source>
        <dbReference type="ARBA" id="ARBA00022989"/>
    </source>
</evidence>
<evidence type="ECO:0000256" key="3">
    <source>
        <dbReference type="ARBA" id="ARBA00010459"/>
    </source>
</evidence>
<dbReference type="InterPro" id="IPR001129">
    <property type="entry name" value="Membr-assoc_MAPEG"/>
</dbReference>
<reference evidence="11" key="1">
    <citation type="submission" date="2022-01" db="EMBL/GenBank/DDBJ databases">
        <authorList>
            <person name="King R."/>
        </authorList>
    </citation>
    <scope>NUCLEOTIDE SEQUENCE</scope>
</reference>
<dbReference type="PRINTS" id="PR00081">
    <property type="entry name" value="GDHRDH"/>
</dbReference>
<keyword evidence="4" id="KW-0808">Transferase</keyword>
<evidence type="ECO:0000256" key="8">
    <source>
        <dbReference type="ARBA" id="ARBA00023136"/>
    </source>
</evidence>
<dbReference type="Gene3D" id="1.20.120.550">
    <property type="entry name" value="Membrane associated eicosanoid/glutathione metabolism-like domain"/>
    <property type="match status" value="1"/>
</dbReference>
<dbReference type="GO" id="GO:0016491">
    <property type="term" value="F:oxidoreductase activity"/>
    <property type="evidence" value="ECO:0007669"/>
    <property type="project" value="UniProtKB-KW"/>
</dbReference>
<dbReference type="PANTHER" id="PTHR43115:SF4">
    <property type="entry name" value="DEHYDROGENASE_REDUCTASE SDR FAMILY MEMBER 11"/>
    <property type="match status" value="1"/>
</dbReference>
<dbReference type="GO" id="GO:0016740">
    <property type="term" value="F:transferase activity"/>
    <property type="evidence" value="ECO:0007669"/>
    <property type="project" value="UniProtKB-KW"/>
</dbReference>
<protein>
    <recommendedName>
        <fullName evidence="13">Dehydrogenase/reductase SDR family member 11</fullName>
    </recommendedName>
</protein>
<dbReference type="GO" id="GO:0016020">
    <property type="term" value="C:membrane"/>
    <property type="evidence" value="ECO:0007669"/>
    <property type="project" value="UniProtKB-SubCell"/>
</dbReference>
<proteinExistence type="inferred from homology"/>
<evidence type="ECO:0000256" key="5">
    <source>
        <dbReference type="ARBA" id="ARBA00022692"/>
    </source>
</evidence>
<dbReference type="Gene3D" id="3.40.50.720">
    <property type="entry name" value="NAD(P)-binding Rossmann-like Domain"/>
    <property type="match status" value="1"/>
</dbReference>
<accession>A0A9N9WTP9</accession>
<dbReference type="Proteomes" id="UP001153620">
    <property type="component" value="Chromosome 2"/>
</dbReference>
<dbReference type="SUPFAM" id="SSF161084">
    <property type="entry name" value="MAPEG domain-like"/>
    <property type="match status" value="1"/>
</dbReference>
<evidence type="ECO:0000256" key="9">
    <source>
        <dbReference type="RuleBase" id="RU000363"/>
    </source>
</evidence>
<dbReference type="OrthoDB" id="37659at2759"/>
<dbReference type="InterPro" id="IPR002347">
    <property type="entry name" value="SDR_fam"/>
</dbReference>
<evidence type="ECO:0000256" key="10">
    <source>
        <dbReference type="SAM" id="Phobius"/>
    </source>
</evidence>
<comment type="similarity">
    <text evidence="3">Belongs to the MAPEG family.</text>
</comment>
<dbReference type="InterPro" id="IPR036291">
    <property type="entry name" value="NAD(P)-bd_dom_sf"/>
</dbReference>
<dbReference type="InterPro" id="IPR023352">
    <property type="entry name" value="MAPEG-like_dom_sf"/>
</dbReference>
<evidence type="ECO:0000256" key="1">
    <source>
        <dbReference type="ARBA" id="ARBA00004141"/>
    </source>
</evidence>
<keyword evidence="7" id="KW-0560">Oxidoreductase</keyword>
<evidence type="ECO:0000313" key="12">
    <source>
        <dbReference type="Proteomes" id="UP001153620"/>
    </source>
</evidence>